<reference evidence="2" key="1">
    <citation type="journal article" date="2013" name="BMC Genomics">
        <title>Unscrambling butterfly oogenesis.</title>
        <authorList>
            <person name="Carter J.M."/>
            <person name="Baker S.C."/>
            <person name="Pink R."/>
            <person name="Carter D.R."/>
            <person name="Collins A."/>
            <person name="Tomlin J."/>
            <person name="Gibbs M."/>
            <person name="Breuker C.J."/>
        </authorList>
    </citation>
    <scope>NUCLEOTIDE SEQUENCE</scope>
    <source>
        <tissue evidence="2">Ovary</tissue>
    </source>
</reference>
<evidence type="ECO:0000313" key="2">
    <source>
        <dbReference type="EMBL" id="JAA84902.1"/>
    </source>
</evidence>
<organism evidence="2">
    <name type="scientific">Pararge aegeria</name>
    <name type="common">speckled wood butterfly</name>
    <dbReference type="NCBI Taxonomy" id="116150"/>
    <lineage>
        <taxon>Eukaryota</taxon>
        <taxon>Metazoa</taxon>
        <taxon>Ecdysozoa</taxon>
        <taxon>Arthropoda</taxon>
        <taxon>Hexapoda</taxon>
        <taxon>Insecta</taxon>
        <taxon>Pterygota</taxon>
        <taxon>Neoptera</taxon>
        <taxon>Endopterygota</taxon>
        <taxon>Lepidoptera</taxon>
        <taxon>Glossata</taxon>
        <taxon>Ditrysia</taxon>
        <taxon>Papilionoidea</taxon>
        <taxon>Nymphalidae</taxon>
        <taxon>Satyrinae</taxon>
        <taxon>Satyrini</taxon>
        <taxon>Parargina</taxon>
        <taxon>Pararge</taxon>
    </lineage>
</organism>
<feature type="region of interest" description="Disordered" evidence="1">
    <location>
        <begin position="1"/>
        <end position="48"/>
    </location>
</feature>
<sequence length="91" mass="10565">MMNVNSESILTKDSTIDDQDYSDDMVENGSNKLEDTHDHQSKMHPIFGKQIIRGSPSLIMRRERMLQQTFSEYDEKLTPLPIDQYAEQITS</sequence>
<feature type="compositionally biased region" description="Acidic residues" evidence="1">
    <location>
        <begin position="16"/>
        <end position="26"/>
    </location>
</feature>
<proteinExistence type="predicted"/>
<reference evidence="2" key="2">
    <citation type="submission" date="2013-05" db="EMBL/GenBank/DDBJ databases">
        <authorList>
            <person name="Carter J.-M."/>
            <person name="Baker S.C."/>
            <person name="Pink R."/>
            <person name="Carter D.R.F."/>
            <person name="Collins A."/>
            <person name="Tomlin J."/>
            <person name="Gibbs M."/>
            <person name="Breuker C.J."/>
        </authorList>
    </citation>
    <scope>NUCLEOTIDE SEQUENCE</scope>
    <source>
        <tissue evidence="2">Ovary</tissue>
    </source>
</reference>
<feature type="non-terminal residue" evidence="2">
    <location>
        <position position="91"/>
    </location>
</feature>
<evidence type="ECO:0000256" key="1">
    <source>
        <dbReference type="SAM" id="MobiDB-lite"/>
    </source>
</evidence>
<name>S4PVZ9_9NEOP</name>
<feature type="compositionally biased region" description="Polar residues" evidence="1">
    <location>
        <begin position="1"/>
        <end position="12"/>
    </location>
</feature>
<protein>
    <submittedName>
        <fullName evidence="2">Uncharacterized protein</fullName>
    </submittedName>
</protein>
<dbReference type="AlphaFoldDB" id="S4PVZ9"/>
<accession>S4PVZ9</accession>
<dbReference type="EMBL" id="GAIX01007658">
    <property type="protein sequence ID" value="JAA84902.1"/>
    <property type="molecule type" value="Transcribed_RNA"/>
</dbReference>
<feature type="compositionally biased region" description="Basic and acidic residues" evidence="1">
    <location>
        <begin position="32"/>
        <end position="41"/>
    </location>
</feature>